<dbReference type="Pfam" id="PF00119">
    <property type="entry name" value="ATP-synt_A"/>
    <property type="match status" value="1"/>
</dbReference>
<dbReference type="InterPro" id="IPR023011">
    <property type="entry name" value="ATP_synth_F0_asu_AS"/>
</dbReference>
<gene>
    <name evidence="11 13" type="primary">atpB</name>
    <name evidence="13" type="ORF">C4520_14645</name>
</gene>
<evidence type="ECO:0000256" key="9">
    <source>
        <dbReference type="ARBA" id="ARBA00023136"/>
    </source>
</evidence>
<keyword evidence="7 11" id="KW-1133">Transmembrane helix</keyword>
<feature type="transmembrane region" description="Helical" evidence="11">
    <location>
        <begin position="84"/>
        <end position="104"/>
    </location>
</feature>
<dbReference type="Proteomes" id="UP000265882">
    <property type="component" value="Unassembled WGS sequence"/>
</dbReference>
<organism evidence="13 14">
    <name type="scientific">Abyssobacteria bacterium (strain SURF_5)</name>
    <dbReference type="NCBI Taxonomy" id="2093360"/>
    <lineage>
        <taxon>Bacteria</taxon>
        <taxon>Pseudomonadati</taxon>
        <taxon>Candidatus Hydrogenedentota</taxon>
        <taxon>Candidatus Abyssobacteria</taxon>
    </lineage>
</organism>
<dbReference type="HAMAP" id="MF_01393">
    <property type="entry name" value="ATP_synth_a_bact"/>
    <property type="match status" value="1"/>
</dbReference>
<keyword evidence="5 11" id="KW-0812">Transmembrane</keyword>
<dbReference type="SUPFAM" id="SSF81336">
    <property type="entry name" value="F1F0 ATP synthase subunit A"/>
    <property type="match status" value="1"/>
</dbReference>
<dbReference type="PRINTS" id="PR00123">
    <property type="entry name" value="ATPASEA"/>
</dbReference>
<keyword evidence="9 11" id="KW-0472">Membrane</keyword>
<feature type="transmembrane region" description="Helical" evidence="11">
    <location>
        <begin position="52"/>
        <end position="72"/>
    </location>
</feature>
<evidence type="ECO:0000256" key="12">
    <source>
        <dbReference type="RuleBase" id="RU000483"/>
    </source>
</evidence>
<dbReference type="CDD" id="cd00310">
    <property type="entry name" value="ATP-synt_Fo_a_6"/>
    <property type="match status" value="1"/>
</dbReference>
<feature type="transmembrane region" description="Helical" evidence="11">
    <location>
        <begin position="124"/>
        <end position="146"/>
    </location>
</feature>
<dbReference type="InterPro" id="IPR045083">
    <property type="entry name" value="ATP_synth_F0_asu_bact/mt"/>
</dbReference>
<feature type="transmembrane region" description="Helical" evidence="11">
    <location>
        <begin position="158"/>
        <end position="178"/>
    </location>
</feature>
<dbReference type="NCBIfam" id="TIGR01131">
    <property type="entry name" value="ATP_synt_6_or_A"/>
    <property type="match status" value="1"/>
</dbReference>
<proteinExistence type="inferred from homology"/>
<dbReference type="GO" id="GO:0005886">
    <property type="term" value="C:plasma membrane"/>
    <property type="evidence" value="ECO:0007669"/>
    <property type="project" value="UniProtKB-SubCell"/>
</dbReference>
<dbReference type="PANTHER" id="PTHR11410">
    <property type="entry name" value="ATP SYNTHASE SUBUNIT A"/>
    <property type="match status" value="1"/>
</dbReference>
<evidence type="ECO:0000256" key="10">
    <source>
        <dbReference type="ARBA" id="ARBA00023310"/>
    </source>
</evidence>
<evidence type="ECO:0000256" key="1">
    <source>
        <dbReference type="ARBA" id="ARBA00004141"/>
    </source>
</evidence>
<feature type="transmembrane region" description="Helical" evidence="11">
    <location>
        <begin position="184"/>
        <end position="213"/>
    </location>
</feature>
<accession>A0A3A4NGI5</accession>
<comment type="similarity">
    <text evidence="2 11 12">Belongs to the ATPase A chain family.</text>
</comment>
<keyword evidence="13" id="KW-0378">Hydrolase</keyword>
<evidence type="ECO:0000313" key="13">
    <source>
        <dbReference type="EMBL" id="RJP18362.1"/>
    </source>
</evidence>
<keyword evidence="11" id="KW-1003">Cell membrane</keyword>
<protein>
    <recommendedName>
        <fullName evidence="11 12">ATP synthase subunit a</fullName>
    </recommendedName>
    <alternativeName>
        <fullName evidence="11">ATP synthase F0 sector subunit a</fullName>
    </alternativeName>
    <alternativeName>
        <fullName evidence="11">F-ATPase subunit 6</fullName>
    </alternativeName>
</protein>
<keyword evidence="6 11" id="KW-0375">Hydrogen ion transport</keyword>
<dbReference type="InterPro" id="IPR000568">
    <property type="entry name" value="ATP_synth_F0_asu"/>
</dbReference>
<dbReference type="GO" id="GO:0046933">
    <property type="term" value="F:proton-transporting ATP synthase activity, rotational mechanism"/>
    <property type="evidence" value="ECO:0007669"/>
    <property type="project" value="UniProtKB-UniRule"/>
</dbReference>
<reference evidence="13 14" key="1">
    <citation type="journal article" date="2017" name="ISME J.">
        <title>Energy and carbon metabolisms in a deep terrestrial subsurface fluid microbial community.</title>
        <authorList>
            <person name="Momper L."/>
            <person name="Jungbluth S.P."/>
            <person name="Lee M.D."/>
            <person name="Amend J.P."/>
        </authorList>
    </citation>
    <scope>NUCLEOTIDE SEQUENCE [LARGE SCALE GENOMIC DNA]</scope>
    <source>
        <strain evidence="13">SURF_5</strain>
    </source>
</reference>
<evidence type="ECO:0000256" key="4">
    <source>
        <dbReference type="ARBA" id="ARBA00022547"/>
    </source>
</evidence>
<sequence>MFIAAAAAFLTIYLGGRRAMVPGRHQGAVETLLTLIREKMVIDTIGHEGLPYFPFIASLFFFVFFCNVVGIFPLDKYGYTATSNVNVTATLAVLVFLVVLVTGIRKKGIGGYVKSFAPHGVPWLLLPVIFPVEIISLFAKHFALAVRLFANMFAGHTVLVVFAMGAATLFAKGSFWMALAPFPFLGVVGMLIFEIFVALIQAFIFAILSSLYIGDSLREHH</sequence>
<dbReference type="GO" id="GO:0045259">
    <property type="term" value="C:proton-transporting ATP synthase complex"/>
    <property type="evidence" value="ECO:0007669"/>
    <property type="project" value="UniProtKB-KW"/>
</dbReference>
<evidence type="ECO:0000256" key="8">
    <source>
        <dbReference type="ARBA" id="ARBA00023065"/>
    </source>
</evidence>
<keyword evidence="10 11" id="KW-0066">ATP synthesis</keyword>
<dbReference type="AlphaFoldDB" id="A0A3A4NGI5"/>
<evidence type="ECO:0000313" key="14">
    <source>
        <dbReference type="Proteomes" id="UP000265882"/>
    </source>
</evidence>
<comment type="caution">
    <text evidence="13">The sequence shown here is derived from an EMBL/GenBank/DDBJ whole genome shotgun (WGS) entry which is preliminary data.</text>
</comment>
<comment type="subcellular location">
    <subcellularLocation>
        <location evidence="11 12">Cell membrane</location>
        <topology evidence="11 12">Multi-pass membrane protein</topology>
    </subcellularLocation>
    <subcellularLocation>
        <location evidence="1">Membrane</location>
        <topology evidence="1">Multi-pass membrane protein</topology>
    </subcellularLocation>
</comment>
<dbReference type="PROSITE" id="PS00449">
    <property type="entry name" value="ATPASE_A"/>
    <property type="match status" value="1"/>
</dbReference>
<name>A0A3A4NGI5_ABYX5</name>
<dbReference type="InterPro" id="IPR035908">
    <property type="entry name" value="F0_ATP_A_sf"/>
</dbReference>
<dbReference type="PANTHER" id="PTHR11410:SF0">
    <property type="entry name" value="ATP SYNTHASE SUBUNIT A"/>
    <property type="match status" value="1"/>
</dbReference>
<comment type="function">
    <text evidence="11 12">Key component of the proton channel; it plays a direct role in the translocation of protons across the membrane.</text>
</comment>
<evidence type="ECO:0000256" key="2">
    <source>
        <dbReference type="ARBA" id="ARBA00006810"/>
    </source>
</evidence>
<evidence type="ECO:0000256" key="6">
    <source>
        <dbReference type="ARBA" id="ARBA00022781"/>
    </source>
</evidence>
<dbReference type="GO" id="GO:0016787">
    <property type="term" value="F:hydrolase activity"/>
    <property type="evidence" value="ECO:0007669"/>
    <property type="project" value="UniProtKB-KW"/>
</dbReference>
<evidence type="ECO:0000256" key="11">
    <source>
        <dbReference type="HAMAP-Rule" id="MF_01393"/>
    </source>
</evidence>
<evidence type="ECO:0000256" key="3">
    <source>
        <dbReference type="ARBA" id="ARBA00022448"/>
    </source>
</evidence>
<dbReference type="Gene3D" id="1.20.120.220">
    <property type="entry name" value="ATP synthase, F0 complex, subunit A"/>
    <property type="match status" value="1"/>
</dbReference>
<keyword evidence="4 11" id="KW-0138">CF(0)</keyword>
<keyword evidence="8 11" id="KW-0406">Ion transport</keyword>
<evidence type="ECO:0000256" key="5">
    <source>
        <dbReference type="ARBA" id="ARBA00022692"/>
    </source>
</evidence>
<evidence type="ECO:0000256" key="7">
    <source>
        <dbReference type="ARBA" id="ARBA00022989"/>
    </source>
</evidence>
<keyword evidence="3 11" id="KW-0813">Transport</keyword>
<dbReference type="EMBL" id="QZKU01000102">
    <property type="protein sequence ID" value="RJP18362.1"/>
    <property type="molecule type" value="Genomic_DNA"/>
</dbReference>